<dbReference type="PANTHER" id="PTHR43567">
    <property type="entry name" value="FLAVOREDOXIN-RELATED-RELATED"/>
    <property type="match status" value="1"/>
</dbReference>
<comment type="cofactor">
    <cofactor evidence="1">
        <name>FMN</name>
        <dbReference type="ChEBI" id="CHEBI:58210"/>
    </cofactor>
</comment>
<dbReference type="InterPro" id="IPR012349">
    <property type="entry name" value="Split_barrel_FMN-bd"/>
</dbReference>
<dbReference type="SUPFAM" id="SSF50475">
    <property type="entry name" value="FMN-binding split barrel"/>
    <property type="match status" value="1"/>
</dbReference>
<dbReference type="Proteomes" id="UP000216752">
    <property type="component" value="Chromosome"/>
</dbReference>
<comment type="similarity">
    <text evidence="3">Belongs to the flavoredoxin family.</text>
</comment>
<evidence type="ECO:0000313" key="6">
    <source>
        <dbReference type="Proteomes" id="UP000216752"/>
    </source>
</evidence>
<gene>
    <name evidence="5" type="primary">flr_1</name>
    <name evidence="5" type="ORF">SPSIL_038500</name>
</gene>
<dbReference type="EMBL" id="CP155573">
    <property type="protein sequence ID" value="XFO67631.1"/>
    <property type="molecule type" value="Genomic_DNA"/>
</dbReference>
<dbReference type="PANTHER" id="PTHR43567:SF1">
    <property type="entry name" value="FLAVOREDOXIN"/>
    <property type="match status" value="1"/>
</dbReference>
<dbReference type="InterPro" id="IPR052174">
    <property type="entry name" value="Flavoredoxin"/>
</dbReference>
<feature type="domain" description="Flavin reductase like" evidence="4">
    <location>
        <begin position="12"/>
        <end position="153"/>
    </location>
</feature>
<protein>
    <submittedName>
        <fullName evidence="5">Flavoredoxin</fullName>
    </submittedName>
</protein>
<evidence type="ECO:0000256" key="2">
    <source>
        <dbReference type="ARBA" id="ARBA00022630"/>
    </source>
</evidence>
<dbReference type="Pfam" id="PF01613">
    <property type="entry name" value="Flavin_Reduct"/>
    <property type="match status" value="1"/>
</dbReference>
<reference evidence="5" key="1">
    <citation type="submission" date="2024-05" db="EMBL/GenBank/DDBJ databases">
        <title>Isolation and characterization of Sporomusa carbonis sp. nov., a carboxydotrophic hydrogenogen in the genus of Sporomusa isolated from a charcoal burning pile.</title>
        <authorList>
            <person name="Boeer T."/>
            <person name="Rosenbaum F."/>
            <person name="Eysell L."/>
            <person name="Mueller V."/>
            <person name="Daniel R."/>
            <person name="Poehlein A."/>
        </authorList>
    </citation>
    <scope>NUCLEOTIDE SEQUENCE [LARGE SCALE GENOMIC DNA]</scope>
    <source>
        <strain evidence="5">DSM 10669</strain>
    </source>
</reference>
<evidence type="ECO:0000256" key="3">
    <source>
        <dbReference type="ARBA" id="ARBA00038054"/>
    </source>
</evidence>
<accession>A0ABZ3IPJ4</accession>
<keyword evidence="2" id="KW-0285">Flavoprotein</keyword>
<evidence type="ECO:0000256" key="1">
    <source>
        <dbReference type="ARBA" id="ARBA00001917"/>
    </source>
</evidence>
<dbReference type="RefSeq" id="WP_094607248.1">
    <property type="nucleotide sequence ID" value="NZ_CP155573.1"/>
</dbReference>
<evidence type="ECO:0000313" key="5">
    <source>
        <dbReference type="EMBL" id="XFO67631.1"/>
    </source>
</evidence>
<dbReference type="InterPro" id="IPR002563">
    <property type="entry name" value="Flavin_Rdtase-like_dom"/>
</dbReference>
<sequence>MKKSIGAKTFAMPTPVWVIGTYGENDEPNIMTAAWGGICCSEPPCVTVSLQKIRASYDNILNRKAFTVSIPSKAHVVEADYAGMVSGKNTDKFTGSGLTAVKSDLVDAPYVQEFPLILECQLLQTIDLGMHTQFIGKIVDVKAEDAVLGENGLPNLIKVSPISYSPPDRTYFGMGPELGQAYSVGSQFKK</sequence>
<name>A0ABZ3IPJ4_9FIRM</name>
<organism evidence="5 6">
    <name type="scientific">Sporomusa silvacetica DSM 10669</name>
    <dbReference type="NCBI Taxonomy" id="1123289"/>
    <lineage>
        <taxon>Bacteria</taxon>
        <taxon>Bacillati</taxon>
        <taxon>Bacillota</taxon>
        <taxon>Negativicutes</taxon>
        <taxon>Selenomonadales</taxon>
        <taxon>Sporomusaceae</taxon>
        <taxon>Sporomusa</taxon>
    </lineage>
</organism>
<dbReference type="Gene3D" id="2.30.110.10">
    <property type="entry name" value="Electron Transport, Fmn-binding Protein, Chain A"/>
    <property type="match status" value="1"/>
</dbReference>
<evidence type="ECO:0000259" key="4">
    <source>
        <dbReference type="SMART" id="SM00903"/>
    </source>
</evidence>
<dbReference type="SMART" id="SM00903">
    <property type="entry name" value="Flavin_Reduct"/>
    <property type="match status" value="1"/>
</dbReference>
<keyword evidence="6" id="KW-1185">Reference proteome</keyword>
<proteinExistence type="inferred from homology"/>